<accession>A0ABZ0HPC5</accession>
<keyword evidence="11" id="KW-0479">Metal-binding</keyword>
<keyword evidence="18" id="KW-1185">Reference proteome</keyword>
<keyword evidence="9" id="KW-0349">Heme</keyword>
<keyword evidence="14" id="KW-0408">Iron</keyword>
<feature type="transmembrane region" description="Helical" evidence="16">
    <location>
        <begin position="104"/>
        <end position="125"/>
    </location>
</feature>
<keyword evidence="12" id="KW-0249">Electron transport</keyword>
<evidence type="ECO:0000313" key="17">
    <source>
        <dbReference type="EMBL" id="WOJ88795.1"/>
    </source>
</evidence>
<dbReference type="EMBL" id="CP136862">
    <property type="protein sequence ID" value="WOJ88795.1"/>
    <property type="molecule type" value="Genomic_DNA"/>
</dbReference>
<comment type="subunit">
    <text evidence="5">Part of an enzyme complex containing four subunits: a flavoprotein, an iron-sulfur protein, plus two membrane-anchoring proteins, SdhC and SdhD.</text>
</comment>
<evidence type="ECO:0000256" key="8">
    <source>
        <dbReference type="ARBA" id="ARBA00022532"/>
    </source>
</evidence>
<evidence type="ECO:0000256" key="3">
    <source>
        <dbReference type="ARBA" id="ARBA00004141"/>
    </source>
</evidence>
<feature type="transmembrane region" description="Helical" evidence="16">
    <location>
        <begin position="33"/>
        <end position="52"/>
    </location>
</feature>
<gene>
    <name evidence="17" type="primary">sdhD</name>
    <name evidence="17" type="ORF">RZS28_13370</name>
</gene>
<keyword evidence="7" id="KW-0813">Transport</keyword>
<evidence type="ECO:0000256" key="11">
    <source>
        <dbReference type="ARBA" id="ARBA00022723"/>
    </source>
</evidence>
<keyword evidence="10 16" id="KW-0812">Transmembrane</keyword>
<keyword evidence="13 16" id="KW-1133">Transmembrane helix</keyword>
<evidence type="ECO:0000256" key="14">
    <source>
        <dbReference type="ARBA" id="ARBA00023004"/>
    </source>
</evidence>
<dbReference type="InterPro" id="IPR034804">
    <property type="entry name" value="SQR/QFR_C/D"/>
</dbReference>
<protein>
    <recommendedName>
        <fullName evidence="6">Succinate dehydrogenase hydrophobic membrane anchor subunit</fullName>
    </recommendedName>
</protein>
<evidence type="ECO:0000256" key="15">
    <source>
        <dbReference type="ARBA" id="ARBA00023136"/>
    </source>
</evidence>
<dbReference type="Gene3D" id="1.20.1300.10">
    <property type="entry name" value="Fumarate reductase/succinate dehydrogenase, transmembrane subunit"/>
    <property type="match status" value="1"/>
</dbReference>
<sequence length="130" mass="14052">MANDPASTRTAASRVRFLGAAKSGTTDAWRMRITSVALLPLTIAFVWIVLSLVGKDYSAARAELGQPVPAILLLLFILSGVYHMKIGMQSIIDDYVHSPHLKDLSLIANLFFSVSVGLACIYAVLKLSFA</sequence>
<dbReference type="InterPro" id="IPR000701">
    <property type="entry name" value="SuccDH_FuR_B_TM-su"/>
</dbReference>
<evidence type="ECO:0000256" key="5">
    <source>
        <dbReference type="ARBA" id="ARBA00011558"/>
    </source>
</evidence>
<reference evidence="17 18" key="1">
    <citation type="submission" date="2023-10" db="EMBL/GenBank/DDBJ databases">
        <title>Novel methanotroph of the genus Methylocapsa from a subarctic wetland.</title>
        <authorList>
            <person name="Belova S.E."/>
            <person name="Oshkin I.Y."/>
            <person name="Miroshnikov K."/>
            <person name="Dedysh S.N."/>
        </authorList>
    </citation>
    <scope>NUCLEOTIDE SEQUENCE [LARGE SCALE GENOMIC DNA]</scope>
    <source>
        <strain evidence="17 18">RX1</strain>
    </source>
</reference>
<evidence type="ECO:0000256" key="2">
    <source>
        <dbReference type="ARBA" id="ARBA00004050"/>
    </source>
</evidence>
<dbReference type="NCBIfam" id="TIGR02968">
    <property type="entry name" value="succ_dehyd_anc"/>
    <property type="match status" value="1"/>
</dbReference>
<evidence type="ECO:0000256" key="1">
    <source>
        <dbReference type="ARBA" id="ARBA00001971"/>
    </source>
</evidence>
<dbReference type="SUPFAM" id="SSF81343">
    <property type="entry name" value="Fumarate reductase respiratory complex transmembrane subunits"/>
    <property type="match status" value="1"/>
</dbReference>
<proteinExistence type="predicted"/>
<evidence type="ECO:0000256" key="6">
    <source>
        <dbReference type="ARBA" id="ARBA00019425"/>
    </source>
</evidence>
<evidence type="ECO:0000256" key="4">
    <source>
        <dbReference type="ARBA" id="ARBA00005163"/>
    </source>
</evidence>
<comment type="subcellular location">
    <subcellularLocation>
        <location evidence="3">Membrane</location>
        <topology evidence="3">Multi-pass membrane protein</topology>
    </subcellularLocation>
</comment>
<organism evidence="17 18">
    <name type="scientific">Methylocapsa polymorpha</name>
    <dbReference type="NCBI Taxonomy" id="3080828"/>
    <lineage>
        <taxon>Bacteria</taxon>
        <taxon>Pseudomonadati</taxon>
        <taxon>Pseudomonadota</taxon>
        <taxon>Alphaproteobacteria</taxon>
        <taxon>Hyphomicrobiales</taxon>
        <taxon>Beijerinckiaceae</taxon>
        <taxon>Methylocapsa</taxon>
    </lineage>
</organism>
<dbReference type="Pfam" id="PF01127">
    <property type="entry name" value="Sdh_cyt"/>
    <property type="match status" value="1"/>
</dbReference>
<evidence type="ECO:0000256" key="7">
    <source>
        <dbReference type="ARBA" id="ARBA00022448"/>
    </source>
</evidence>
<keyword evidence="8" id="KW-0816">Tricarboxylic acid cycle</keyword>
<dbReference type="CDD" id="cd03495">
    <property type="entry name" value="SQR_TypeC_SdhD_like"/>
    <property type="match status" value="1"/>
</dbReference>
<comment type="cofactor">
    <cofactor evidence="1">
        <name>heme</name>
        <dbReference type="ChEBI" id="CHEBI:30413"/>
    </cofactor>
</comment>
<evidence type="ECO:0000313" key="18">
    <source>
        <dbReference type="Proteomes" id="UP001626536"/>
    </source>
</evidence>
<comment type="function">
    <text evidence="2">Membrane-anchoring subunit of succinate dehydrogenase (SDH).</text>
</comment>
<keyword evidence="15 16" id="KW-0472">Membrane</keyword>
<evidence type="ECO:0000256" key="9">
    <source>
        <dbReference type="ARBA" id="ARBA00022617"/>
    </source>
</evidence>
<dbReference type="RefSeq" id="WP_407338232.1">
    <property type="nucleotide sequence ID" value="NZ_CP136862.1"/>
</dbReference>
<evidence type="ECO:0000256" key="16">
    <source>
        <dbReference type="SAM" id="Phobius"/>
    </source>
</evidence>
<evidence type="ECO:0000256" key="12">
    <source>
        <dbReference type="ARBA" id="ARBA00022982"/>
    </source>
</evidence>
<comment type="pathway">
    <text evidence="4">Carbohydrate metabolism; tricarboxylic acid cycle.</text>
</comment>
<feature type="transmembrane region" description="Helical" evidence="16">
    <location>
        <begin position="64"/>
        <end position="84"/>
    </location>
</feature>
<evidence type="ECO:0000256" key="10">
    <source>
        <dbReference type="ARBA" id="ARBA00022692"/>
    </source>
</evidence>
<name>A0ABZ0HPC5_9HYPH</name>
<dbReference type="InterPro" id="IPR014312">
    <property type="entry name" value="Succ_DH_anchor"/>
</dbReference>
<evidence type="ECO:0000256" key="13">
    <source>
        <dbReference type="ARBA" id="ARBA00022989"/>
    </source>
</evidence>
<dbReference type="Proteomes" id="UP001626536">
    <property type="component" value="Chromosome"/>
</dbReference>